<gene>
    <name evidence="1" type="ORF">EHAR0213_LOCUS2898</name>
</gene>
<protein>
    <submittedName>
        <fullName evidence="1">Uncharacterized protein</fullName>
    </submittedName>
</protein>
<evidence type="ECO:0000313" key="1">
    <source>
        <dbReference type="EMBL" id="CAE0343991.1"/>
    </source>
</evidence>
<dbReference type="AlphaFoldDB" id="A0A7S3J2D7"/>
<sequence>MAEFNNEKFTLADQNMTAEVGESAAPYVTKVDGLGAIRCSGVFTLGKPLLSLNAAGKRSQLSSKISLNKPQSILGFLKNSNAGKVQSQRFIDFDIRQELSNIQLFDKLVLKSSEKTAVV</sequence>
<accession>A0A7S3J2D7</accession>
<reference evidence="1" key="1">
    <citation type="submission" date="2021-01" db="EMBL/GenBank/DDBJ databases">
        <authorList>
            <person name="Corre E."/>
            <person name="Pelletier E."/>
            <person name="Niang G."/>
            <person name="Scheremetjew M."/>
            <person name="Finn R."/>
            <person name="Kale V."/>
            <person name="Holt S."/>
            <person name="Cochrane G."/>
            <person name="Meng A."/>
            <person name="Brown T."/>
            <person name="Cohen L."/>
        </authorList>
    </citation>
    <scope>NUCLEOTIDE SEQUENCE</scope>
    <source>
        <strain evidence="1">FSP1.4</strain>
    </source>
</reference>
<proteinExistence type="predicted"/>
<organism evidence="1">
    <name type="scientific">Euplotes harpa</name>
    <dbReference type="NCBI Taxonomy" id="151035"/>
    <lineage>
        <taxon>Eukaryota</taxon>
        <taxon>Sar</taxon>
        <taxon>Alveolata</taxon>
        <taxon>Ciliophora</taxon>
        <taxon>Intramacronucleata</taxon>
        <taxon>Spirotrichea</taxon>
        <taxon>Hypotrichia</taxon>
        <taxon>Euplotida</taxon>
        <taxon>Euplotidae</taxon>
        <taxon>Euplotes</taxon>
    </lineage>
</organism>
<name>A0A7S3J2D7_9SPIT</name>
<dbReference type="EMBL" id="HBII01006531">
    <property type="protein sequence ID" value="CAE0343991.1"/>
    <property type="molecule type" value="Transcribed_RNA"/>
</dbReference>